<dbReference type="SUPFAM" id="SSF81901">
    <property type="entry name" value="HCP-like"/>
    <property type="match status" value="1"/>
</dbReference>
<name>A0AAV8TCQ2_9ROSI</name>
<evidence type="ECO:0000313" key="2">
    <source>
        <dbReference type="EMBL" id="KAJ8764060.1"/>
    </source>
</evidence>
<dbReference type="PANTHER" id="PTHR36792">
    <property type="entry name" value="EXPRESSED PROTEIN"/>
    <property type="match status" value="1"/>
</dbReference>
<evidence type="ECO:0008006" key="4">
    <source>
        <dbReference type="Google" id="ProtNLM"/>
    </source>
</evidence>
<dbReference type="Proteomes" id="UP001159364">
    <property type="component" value="Linkage Group LG05"/>
</dbReference>
<sequence length="152" mass="16437">MGKAVTAGAKLQELARIVSSHNPIRSKTTPIVPMKPREVRVDTERAKLKKIEDNSLSLDGKSGLPLAQVVSDCVKRWFHDTLKEAKAGDIAMQVLVGQMYASGYGVPKDAQKGRAWINKASKGRCSVWKVGDKPPGYAASDSDSEEAKGDTK</sequence>
<dbReference type="AlphaFoldDB" id="A0AAV8TCQ2"/>
<dbReference type="SMART" id="SM00671">
    <property type="entry name" value="SEL1"/>
    <property type="match status" value="1"/>
</dbReference>
<organism evidence="2 3">
    <name type="scientific">Erythroxylum novogranatense</name>
    <dbReference type="NCBI Taxonomy" id="1862640"/>
    <lineage>
        <taxon>Eukaryota</taxon>
        <taxon>Viridiplantae</taxon>
        <taxon>Streptophyta</taxon>
        <taxon>Embryophyta</taxon>
        <taxon>Tracheophyta</taxon>
        <taxon>Spermatophyta</taxon>
        <taxon>Magnoliopsida</taxon>
        <taxon>eudicotyledons</taxon>
        <taxon>Gunneridae</taxon>
        <taxon>Pentapetalae</taxon>
        <taxon>rosids</taxon>
        <taxon>fabids</taxon>
        <taxon>Malpighiales</taxon>
        <taxon>Erythroxylaceae</taxon>
        <taxon>Erythroxylum</taxon>
    </lineage>
</organism>
<evidence type="ECO:0000256" key="1">
    <source>
        <dbReference type="SAM" id="MobiDB-lite"/>
    </source>
</evidence>
<evidence type="ECO:0000313" key="3">
    <source>
        <dbReference type="Proteomes" id="UP001159364"/>
    </source>
</evidence>
<protein>
    <recommendedName>
        <fullName evidence="4">Sel1-like protein</fullName>
    </recommendedName>
</protein>
<reference evidence="2 3" key="1">
    <citation type="submission" date="2021-09" db="EMBL/GenBank/DDBJ databases">
        <title>Genomic insights and catalytic innovation underlie evolution of tropane alkaloids biosynthesis.</title>
        <authorList>
            <person name="Wang Y.-J."/>
            <person name="Tian T."/>
            <person name="Huang J.-P."/>
            <person name="Huang S.-X."/>
        </authorList>
    </citation>
    <scope>NUCLEOTIDE SEQUENCE [LARGE SCALE GENOMIC DNA]</scope>
    <source>
        <strain evidence="2">KIB-2018</strain>
        <tissue evidence="2">Leaf</tissue>
    </source>
</reference>
<dbReference type="PANTHER" id="PTHR36792:SF15">
    <property type="entry name" value="SEL1 REPEAT-CONTAINING PROTEIN"/>
    <property type="match status" value="1"/>
</dbReference>
<accession>A0AAV8TCQ2</accession>
<dbReference type="InterPro" id="IPR006597">
    <property type="entry name" value="Sel1-like"/>
</dbReference>
<dbReference type="Gene3D" id="1.25.40.10">
    <property type="entry name" value="Tetratricopeptide repeat domain"/>
    <property type="match status" value="1"/>
</dbReference>
<keyword evidence="3" id="KW-1185">Reference proteome</keyword>
<gene>
    <name evidence="2" type="ORF">K2173_004954</name>
</gene>
<dbReference type="InterPro" id="IPR011990">
    <property type="entry name" value="TPR-like_helical_dom_sf"/>
</dbReference>
<dbReference type="EMBL" id="JAIWQS010000005">
    <property type="protein sequence ID" value="KAJ8764060.1"/>
    <property type="molecule type" value="Genomic_DNA"/>
</dbReference>
<feature type="region of interest" description="Disordered" evidence="1">
    <location>
        <begin position="130"/>
        <end position="152"/>
    </location>
</feature>
<comment type="caution">
    <text evidence="2">The sequence shown here is derived from an EMBL/GenBank/DDBJ whole genome shotgun (WGS) entry which is preliminary data.</text>
</comment>
<proteinExistence type="predicted"/>